<evidence type="ECO:0000313" key="2">
    <source>
        <dbReference type="WBParaSite" id="Minc3s00017g01125"/>
    </source>
</evidence>
<keyword evidence="1" id="KW-1185">Reference proteome</keyword>
<sequence>MIGGKNDHYKVKKKWFGTKDQFCLEKTEKIINIEREKIKLNDRLNLVKLVKMRGCFGAVTLGIMNIKLANDKS</sequence>
<dbReference type="AlphaFoldDB" id="A0A914KIM2"/>
<reference evidence="2" key="1">
    <citation type="submission" date="2022-11" db="UniProtKB">
        <authorList>
            <consortium name="WormBaseParasite"/>
        </authorList>
    </citation>
    <scope>IDENTIFICATION</scope>
</reference>
<organism evidence="1 2">
    <name type="scientific">Meloidogyne incognita</name>
    <name type="common">Southern root-knot nematode worm</name>
    <name type="synonym">Oxyuris incognita</name>
    <dbReference type="NCBI Taxonomy" id="6306"/>
    <lineage>
        <taxon>Eukaryota</taxon>
        <taxon>Metazoa</taxon>
        <taxon>Ecdysozoa</taxon>
        <taxon>Nematoda</taxon>
        <taxon>Chromadorea</taxon>
        <taxon>Rhabditida</taxon>
        <taxon>Tylenchina</taxon>
        <taxon>Tylenchomorpha</taxon>
        <taxon>Tylenchoidea</taxon>
        <taxon>Meloidogynidae</taxon>
        <taxon>Meloidogyninae</taxon>
        <taxon>Meloidogyne</taxon>
        <taxon>Meloidogyne incognita group</taxon>
    </lineage>
</organism>
<evidence type="ECO:0000313" key="1">
    <source>
        <dbReference type="Proteomes" id="UP000887563"/>
    </source>
</evidence>
<dbReference type="Proteomes" id="UP000887563">
    <property type="component" value="Unplaced"/>
</dbReference>
<proteinExistence type="predicted"/>
<protein>
    <submittedName>
        <fullName evidence="2">Uncharacterized protein</fullName>
    </submittedName>
</protein>
<accession>A0A914KIM2</accession>
<dbReference type="WBParaSite" id="Minc3s00017g01125">
    <property type="protein sequence ID" value="Minc3s00017g01125"/>
    <property type="gene ID" value="Minc3s00017g01125"/>
</dbReference>
<name>A0A914KIM2_MELIC</name>